<evidence type="ECO:0008006" key="4">
    <source>
        <dbReference type="Google" id="ProtNLM"/>
    </source>
</evidence>
<dbReference type="Gene3D" id="2.60.40.10">
    <property type="entry name" value="Immunoglobulins"/>
    <property type="match status" value="1"/>
</dbReference>
<dbReference type="EMBL" id="PZQS01000001">
    <property type="protein sequence ID" value="PVD39508.1"/>
    <property type="molecule type" value="Genomic_DNA"/>
</dbReference>
<dbReference type="SUPFAM" id="SSF56487">
    <property type="entry name" value="SRCR-like"/>
    <property type="match status" value="1"/>
</dbReference>
<dbReference type="OrthoDB" id="536948at2759"/>
<dbReference type="InterPro" id="IPR013783">
    <property type="entry name" value="Ig-like_fold"/>
</dbReference>
<keyword evidence="3" id="KW-1185">Reference proteome</keyword>
<dbReference type="InterPro" id="IPR036772">
    <property type="entry name" value="SRCR-like_dom_sf"/>
</dbReference>
<reference evidence="2 3" key="1">
    <citation type="submission" date="2018-04" db="EMBL/GenBank/DDBJ databases">
        <title>The genome of golden apple snail Pomacea canaliculata provides insight into stress tolerance and invasive adaptation.</title>
        <authorList>
            <person name="Liu C."/>
            <person name="Liu B."/>
            <person name="Ren Y."/>
            <person name="Zhang Y."/>
            <person name="Wang H."/>
            <person name="Li S."/>
            <person name="Jiang F."/>
            <person name="Yin L."/>
            <person name="Zhang G."/>
            <person name="Qian W."/>
            <person name="Fan W."/>
        </authorList>
    </citation>
    <scope>NUCLEOTIDE SEQUENCE [LARGE SCALE GENOMIC DNA]</scope>
    <source>
        <strain evidence="2">SZHN2017</strain>
        <tissue evidence="2">Muscle</tissue>
    </source>
</reference>
<proteinExistence type="predicted"/>
<organism evidence="2 3">
    <name type="scientific">Pomacea canaliculata</name>
    <name type="common">Golden apple snail</name>
    <dbReference type="NCBI Taxonomy" id="400727"/>
    <lineage>
        <taxon>Eukaryota</taxon>
        <taxon>Metazoa</taxon>
        <taxon>Spiralia</taxon>
        <taxon>Lophotrochozoa</taxon>
        <taxon>Mollusca</taxon>
        <taxon>Gastropoda</taxon>
        <taxon>Caenogastropoda</taxon>
        <taxon>Architaenioglossa</taxon>
        <taxon>Ampullarioidea</taxon>
        <taxon>Ampullariidae</taxon>
        <taxon>Pomacea</taxon>
    </lineage>
</organism>
<evidence type="ECO:0000313" key="3">
    <source>
        <dbReference type="Proteomes" id="UP000245119"/>
    </source>
</evidence>
<evidence type="ECO:0000256" key="1">
    <source>
        <dbReference type="ARBA" id="ARBA00023157"/>
    </source>
</evidence>
<dbReference type="SUPFAM" id="SSF48726">
    <property type="entry name" value="Immunoglobulin"/>
    <property type="match status" value="1"/>
</dbReference>
<keyword evidence="1" id="KW-1015">Disulfide bond</keyword>
<dbReference type="Proteomes" id="UP000245119">
    <property type="component" value="Linkage Group LG1"/>
</dbReference>
<sequence length="419" mass="46654">MNCIPLDISKYKFYVAVCRGYYWTRDSPTNGSVYHACVGDSITIPWAVVTSTFESVNDVEWYFSAVKTGGNVEHLASYINGDFFVSHSSRKRVSFVTNAGLRISDVTQEDFGDYIVHIVINSNSSFVTDSRYVSLHLPDHESVVDRQLHARMLTSAVQVSRDWRVQLACSGFDSWGSLRFSVLWRTPSGRFVNSSISGFGEEMLTLTNPVEEGNYFCYLDIHDPMSRCAYDGPTFAVSNEVHVDNCSVQQTILRSSFEKQKAELQLALFALSTEVDHGEEELKCGTTKPGEQSATIISLCRLLLSSAECYNFTGKETPVLQPNVLYGPGTLPILLDDVRCYGNETNILDCPHRPIGEKERNDCQVTEQGGTKKDGLRSSVPTWDAVNSNIFLVNLPTTVAVVMDQLVFATKETKESAVM</sequence>
<name>A0A2T7Q1F5_POMCA</name>
<evidence type="ECO:0000313" key="2">
    <source>
        <dbReference type="EMBL" id="PVD39508.1"/>
    </source>
</evidence>
<dbReference type="GO" id="GO:0016020">
    <property type="term" value="C:membrane"/>
    <property type="evidence" value="ECO:0007669"/>
    <property type="project" value="InterPro"/>
</dbReference>
<dbReference type="AlphaFoldDB" id="A0A2T7Q1F5"/>
<comment type="caution">
    <text evidence="2">The sequence shown here is derived from an EMBL/GenBank/DDBJ whole genome shotgun (WGS) entry which is preliminary data.</text>
</comment>
<gene>
    <name evidence="2" type="ORF">C0Q70_02142</name>
</gene>
<dbReference type="Gene3D" id="3.10.250.10">
    <property type="entry name" value="SRCR-like domain"/>
    <property type="match status" value="1"/>
</dbReference>
<dbReference type="InterPro" id="IPR036179">
    <property type="entry name" value="Ig-like_dom_sf"/>
</dbReference>
<accession>A0A2T7Q1F5</accession>
<protein>
    <recommendedName>
        <fullName evidence="4">Ig-like domain-containing protein</fullName>
    </recommendedName>
</protein>